<proteinExistence type="predicted"/>
<dbReference type="OrthoDB" id="2670565at2759"/>
<feature type="compositionally biased region" description="Basic and acidic residues" evidence="2">
    <location>
        <begin position="167"/>
        <end position="189"/>
    </location>
</feature>
<feature type="compositionally biased region" description="Low complexity" evidence="2">
    <location>
        <begin position="142"/>
        <end position="152"/>
    </location>
</feature>
<dbReference type="SUPFAM" id="SSF54928">
    <property type="entry name" value="RNA-binding domain, RBD"/>
    <property type="match status" value="1"/>
</dbReference>
<feature type="compositionally biased region" description="Low complexity" evidence="2">
    <location>
        <begin position="110"/>
        <end position="123"/>
    </location>
</feature>
<dbReference type="GO" id="GO:0003676">
    <property type="term" value="F:nucleic acid binding"/>
    <property type="evidence" value="ECO:0007669"/>
    <property type="project" value="InterPro"/>
</dbReference>
<evidence type="ECO:0000313" key="4">
    <source>
        <dbReference type="Proteomes" id="UP000305948"/>
    </source>
</evidence>
<evidence type="ECO:0000313" key="3">
    <source>
        <dbReference type="EMBL" id="TFK54075.1"/>
    </source>
</evidence>
<dbReference type="EMBL" id="ML213506">
    <property type="protein sequence ID" value="TFK54075.1"/>
    <property type="molecule type" value="Genomic_DNA"/>
</dbReference>
<dbReference type="AlphaFoldDB" id="A0A5C3NAN0"/>
<gene>
    <name evidence="3" type="ORF">OE88DRAFT_1785755</name>
</gene>
<dbReference type="InterPro" id="IPR035979">
    <property type="entry name" value="RBD_domain_sf"/>
</dbReference>
<dbReference type="CDD" id="cd00590">
    <property type="entry name" value="RRM_SF"/>
    <property type="match status" value="1"/>
</dbReference>
<evidence type="ECO:0000256" key="2">
    <source>
        <dbReference type="SAM" id="MobiDB-lite"/>
    </source>
</evidence>
<keyword evidence="4" id="KW-1185">Reference proteome</keyword>
<sequence>MDTTRSTPSEWVNRFVDIDCNSSIQEIRELFSQCGEIYGIYPWKSDKSPQQHYFVEFSQSASVANARALGKLHHHLSVHALSMVPQLVDRCRSVAPRSSTQESPEVSFASPRPSSPMSSRESSVGPPRKRTRRSGVKHKIRAAPGLAPAAGLSRMDSSPPPFSSNAHKVETSFRIEPRRPENDKENDAHRTRRRPSLPAHPLISPSIPIRLSHASFSSSGAHITVFFNGERVRLDVATLSSDPHPVVTLLKTAQCGRETWMMVGGHYRMQGNPAAALAVTTAMVDVLTSSGVPEYELKPAYLMLSGCHRDLAKQARAGSDEAAEQFSQSVRWLQRVYGRDAPPLDPPSICPPLPAKPSPPSNTGHIRILEREIACLRARLEGARKMEGVVERKDRELEEMRAQVEVARRMEGVAMERVRREVEARERAEERAEEGGVVREVVEVLRRAARGEGVV</sequence>
<keyword evidence="1" id="KW-0175">Coiled coil</keyword>
<name>A0A5C3NAN0_9AGAM</name>
<feature type="region of interest" description="Disordered" evidence="2">
    <location>
        <begin position="94"/>
        <end position="201"/>
    </location>
</feature>
<protein>
    <recommendedName>
        <fullName evidence="5">RRM domain-containing protein</fullName>
    </recommendedName>
</protein>
<evidence type="ECO:0000256" key="1">
    <source>
        <dbReference type="SAM" id="Coils"/>
    </source>
</evidence>
<feature type="coiled-coil region" evidence="1">
    <location>
        <begin position="366"/>
        <end position="435"/>
    </location>
</feature>
<accession>A0A5C3NAN0</accession>
<reference evidence="3 4" key="1">
    <citation type="journal article" date="2019" name="Nat. Ecol. Evol.">
        <title>Megaphylogeny resolves global patterns of mushroom evolution.</title>
        <authorList>
            <person name="Varga T."/>
            <person name="Krizsan K."/>
            <person name="Foldi C."/>
            <person name="Dima B."/>
            <person name="Sanchez-Garcia M."/>
            <person name="Sanchez-Ramirez S."/>
            <person name="Szollosi G.J."/>
            <person name="Szarkandi J.G."/>
            <person name="Papp V."/>
            <person name="Albert L."/>
            <person name="Andreopoulos W."/>
            <person name="Angelini C."/>
            <person name="Antonin V."/>
            <person name="Barry K.W."/>
            <person name="Bougher N.L."/>
            <person name="Buchanan P."/>
            <person name="Buyck B."/>
            <person name="Bense V."/>
            <person name="Catcheside P."/>
            <person name="Chovatia M."/>
            <person name="Cooper J."/>
            <person name="Damon W."/>
            <person name="Desjardin D."/>
            <person name="Finy P."/>
            <person name="Geml J."/>
            <person name="Haridas S."/>
            <person name="Hughes K."/>
            <person name="Justo A."/>
            <person name="Karasinski D."/>
            <person name="Kautmanova I."/>
            <person name="Kiss B."/>
            <person name="Kocsube S."/>
            <person name="Kotiranta H."/>
            <person name="LaButti K.M."/>
            <person name="Lechner B.E."/>
            <person name="Liimatainen K."/>
            <person name="Lipzen A."/>
            <person name="Lukacs Z."/>
            <person name="Mihaltcheva S."/>
            <person name="Morgado L.N."/>
            <person name="Niskanen T."/>
            <person name="Noordeloos M.E."/>
            <person name="Ohm R.A."/>
            <person name="Ortiz-Santana B."/>
            <person name="Ovrebo C."/>
            <person name="Racz N."/>
            <person name="Riley R."/>
            <person name="Savchenko A."/>
            <person name="Shiryaev A."/>
            <person name="Soop K."/>
            <person name="Spirin V."/>
            <person name="Szebenyi C."/>
            <person name="Tomsovsky M."/>
            <person name="Tulloss R.E."/>
            <person name="Uehling J."/>
            <person name="Grigoriev I.V."/>
            <person name="Vagvolgyi C."/>
            <person name="Papp T."/>
            <person name="Martin F.M."/>
            <person name="Miettinen O."/>
            <person name="Hibbett D.S."/>
            <person name="Nagy L.G."/>
        </authorList>
    </citation>
    <scope>NUCLEOTIDE SEQUENCE [LARGE SCALE GENOMIC DNA]</scope>
    <source>
        <strain evidence="3 4">OMC1185</strain>
    </source>
</reference>
<organism evidence="3 4">
    <name type="scientific">Heliocybe sulcata</name>
    <dbReference type="NCBI Taxonomy" id="5364"/>
    <lineage>
        <taxon>Eukaryota</taxon>
        <taxon>Fungi</taxon>
        <taxon>Dikarya</taxon>
        <taxon>Basidiomycota</taxon>
        <taxon>Agaricomycotina</taxon>
        <taxon>Agaricomycetes</taxon>
        <taxon>Gloeophyllales</taxon>
        <taxon>Gloeophyllaceae</taxon>
        <taxon>Heliocybe</taxon>
    </lineage>
</organism>
<feature type="compositionally biased region" description="Basic residues" evidence="2">
    <location>
        <begin position="127"/>
        <end position="141"/>
    </location>
</feature>
<evidence type="ECO:0008006" key="5">
    <source>
        <dbReference type="Google" id="ProtNLM"/>
    </source>
</evidence>
<dbReference type="Proteomes" id="UP000305948">
    <property type="component" value="Unassembled WGS sequence"/>
</dbReference>